<keyword evidence="2" id="KW-1185">Reference proteome</keyword>
<dbReference type="AlphaFoldDB" id="A0A834HNP5"/>
<gene>
    <name evidence="1" type="ORF">GWI33_000685</name>
</gene>
<dbReference type="Proteomes" id="UP000625711">
    <property type="component" value="Unassembled WGS sequence"/>
</dbReference>
<proteinExistence type="predicted"/>
<sequence length="82" mass="9978">MSTEGGEHSGRPKEFEYLWRLFIMFNDYDSNYEWNIITVSYLLPWDVRYHHNEFVEKKIVFQSVGYELIMFAFHGCKKWADS</sequence>
<comment type="caution">
    <text evidence="1">The sequence shown here is derived from an EMBL/GenBank/DDBJ whole genome shotgun (WGS) entry which is preliminary data.</text>
</comment>
<protein>
    <submittedName>
        <fullName evidence="1">Uncharacterized protein</fullName>
    </submittedName>
</protein>
<accession>A0A834HNP5</accession>
<reference evidence="1" key="1">
    <citation type="submission" date="2020-08" db="EMBL/GenBank/DDBJ databases">
        <title>Genome sequencing and assembly of the red palm weevil Rhynchophorus ferrugineus.</title>
        <authorList>
            <person name="Dias G.B."/>
            <person name="Bergman C.M."/>
            <person name="Manee M."/>
        </authorList>
    </citation>
    <scope>NUCLEOTIDE SEQUENCE</scope>
    <source>
        <strain evidence="1">AA-2017</strain>
        <tissue evidence="1">Whole larva</tissue>
    </source>
</reference>
<evidence type="ECO:0000313" key="1">
    <source>
        <dbReference type="EMBL" id="KAF7264067.1"/>
    </source>
</evidence>
<dbReference type="EMBL" id="JAACXV010018502">
    <property type="protein sequence ID" value="KAF7264067.1"/>
    <property type="molecule type" value="Genomic_DNA"/>
</dbReference>
<name>A0A834HNP5_RHYFE</name>
<evidence type="ECO:0000313" key="2">
    <source>
        <dbReference type="Proteomes" id="UP000625711"/>
    </source>
</evidence>
<organism evidence="1 2">
    <name type="scientific">Rhynchophorus ferrugineus</name>
    <name type="common">Red palm weevil</name>
    <name type="synonym">Curculio ferrugineus</name>
    <dbReference type="NCBI Taxonomy" id="354439"/>
    <lineage>
        <taxon>Eukaryota</taxon>
        <taxon>Metazoa</taxon>
        <taxon>Ecdysozoa</taxon>
        <taxon>Arthropoda</taxon>
        <taxon>Hexapoda</taxon>
        <taxon>Insecta</taxon>
        <taxon>Pterygota</taxon>
        <taxon>Neoptera</taxon>
        <taxon>Endopterygota</taxon>
        <taxon>Coleoptera</taxon>
        <taxon>Polyphaga</taxon>
        <taxon>Cucujiformia</taxon>
        <taxon>Curculionidae</taxon>
        <taxon>Dryophthorinae</taxon>
        <taxon>Rhynchophorus</taxon>
    </lineage>
</organism>